<feature type="binding site" evidence="11">
    <location>
        <position position="118"/>
    </location>
    <ligand>
        <name>GTP</name>
        <dbReference type="ChEBI" id="CHEBI:37565"/>
    </ligand>
</feature>
<comment type="catalytic activity">
    <reaction evidence="10 11">
        <text>GTP + 4 H2O = 2,5-diamino-6-hydroxy-4-(5-phosphoribosylamino)-pyrimidine + formate + 2 phosphate + 3 H(+)</text>
        <dbReference type="Rhea" id="RHEA:23704"/>
        <dbReference type="ChEBI" id="CHEBI:15377"/>
        <dbReference type="ChEBI" id="CHEBI:15378"/>
        <dbReference type="ChEBI" id="CHEBI:15740"/>
        <dbReference type="ChEBI" id="CHEBI:37565"/>
        <dbReference type="ChEBI" id="CHEBI:43474"/>
        <dbReference type="ChEBI" id="CHEBI:58614"/>
        <dbReference type="EC" id="3.5.4.25"/>
    </reaction>
</comment>
<keyword evidence="6 11" id="KW-0378">Hydrolase</keyword>
<dbReference type="GO" id="GO:0009231">
    <property type="term" value="P:riboflavin biosynthetic process"/>
    <property type="evidence" value="ECO:0007669"/>
    <property type="project" value="UniProtKB-UniRule"/>
</dbReference>
<dbReference type="InterPro" id="IPR032677">
    <property type="entry name" value="GTP_cyclohydro_II"/>
</dbReference>
<feature type="binding site" evidence="11">
    <location>
        <position position="58"/>
    </location>
    <ligand>
        <name>Zn(2+)</name>
        <dbReference type="ChEBI" id="CHEBI:29105"/>
        <note>catalytic</note>
    </ligand>
</feature>
<dbReference type="STRING" id="447.Lboz_2071"/>
<dbReference type="RefSeq" id="WP_058459694.1">
    <property type="nucleotide sequence ID" value="NZ_CAAAIY010000018.1"/>
</dbReference>
<feature type="active site" description="Proton acceptor" evidence="11">
    <location>
        <position position="130"/>
    </location>
</feature>
<feature type="domain" description="Bacterial bifunctional deaminase-reductase C-terminal" evidence="13">
    <location>
        <begin position="219"/>
        <end position="423"/>
    </location>
</feature>
<dbReference type="Pfam" id="PF01872">
    <property type="entry name" value="RibD_C"/>
    <property type="match status" value="1"/>
</dbReference>
<sequence length="433" mass="48569">MDNQLIVKKEVSAAIPSKYGSFELSLFTTNQDDKEHLLLTFGAVHNADNILVRIHSECMTGDILGSLRCDCGEQLQMSMSQIAIEGRGIIIYLRQEGRGIGLINKLHTYNLQDQGKDTVDANLALGHEEDERSYEVAAHILKELQVKSLRLLTNNPQKIEALNQHNLNVTSRVPIKGSIHPHNAFYLLTKKQKMHHFFEEEDLKELYEKCSSFLKKRKPVVTLAYAQSLDGSISFHRKKRLLLSSQESLVMTHKLRSENDAILVGVGTVIADNPQLTVRHYKGKNPQVVILDSKLRIPLTARVLKNSKPPIIFTTNQADPEKQKLLAEMNAKIVLVDSTPDGRTDLSQALEKLFVFGIKTVMVEGGRAIITSFLNENHVDKVIITVAPIFVGGVSVLSKEIKENLGFPQLKNVLQYKLGRDIIIMADIERNLS</sequence>
<dbReference type="AlphaFoldDB" id="A0A0W0RQT8"/>
<evidence type="ECO:0000313" key="14">
    <source>
        <dbReference type="EMBL" id="KTC73425.1"/>
    </source>
</evidence>
<evidence type="ECO:0000256" key="5">
    <source>
        <dbReference type="ARBA" id="ARBA00022741"/>
    </source>
</evidence>
<dbReference type="Proteomes" id="UP000054695">
    <property type="component" value="Unassembled WGS sequence"/>
</dbReference>
<comment type="pathway">
    <text evidence="1 11">Cofactor biosynthesis; riboflavin biosynthesis; 5-amino-6-(D-ribitylamino)uracil from GTP: step 1/4.</text>
</comment>
<dbReference type="InterPro" id="IPR024072">
    <property type="entry name" value="DHFR-like_dom_sf"/>
</dbReference>
<dbReference type="Gene3D" id="3.40.430.10">
    <property type="entry name" value="Dihydrofolate Reductase, subunit A"/>
    <property type="match status" value="1"/>
</dbReference>
<comment type="cofactor">
    <cofactor evidence="11">
        <name>Zn(2+)</name>
        <dbReference type="ChEBI" id="CHEBI:29105"/>
    </cofactor>
    <text evidence="11">Binds 1 zinc ion per subunit.</text>
</comment>
<keyword evidence="7 11" id="KW-0862">Zinc</keyword>
<dbReference type="OrthoDB" id="9793111at2"/>
<keyword evidence="3 11" id="KW-0686">Riboflavin biosynthesis</keyword>
<dbReference type="GO" id="GO:0008270">
    <property type="term" value="F:zinc ion binding"/>
    <property type="evidence" value="ECO:0007669"/>
    <property type="project" value="UniProtKB-UniRule"/>
</dbReference>
<evidence type="ECO:0000259" key="12">
    <source>
        <dbReference type="Pfam" id="PF00925"/>
    </source>
</evidence>
<keyword evidence="4 11" id="KW-0479">Metal-binding</keyword>
<comment type="similarity">
    <text evidence="11">Belongs to the GTP cyclohydrolase II family.</text>
</comment>
<dbReference type="SUPFAM" id="SSF142695">
    <property type="entry name" value="RibA-like"/>
    <property type="match status" value="1"/>
</dbReference>
<dbReference type="UniPathway" id="UPA00275">
    <property type="reaction ID" value="UER00400"/>
</dbReference>
<evidence type="ECO:0000256" key="11">
    <source>
        <dbReference type="HAMAP-Rule" id="MF_00179"/>
    </source>
</evidence>
<evidence type="ECO:0000256" key="1">
    <source>
        <dbReference type="ARBA" id="ARBA00004853"/>
    </source>
</evidence>
<dbReference type="FunFam" id="3.40.50.10990:FF:000001">
    <property type="entry name" value="Riboflavin biosynthesis protein RibBA"/>
    <property type="match status" value="1"/>
</dbReference>
<name>A0A0W0RQT8_LEGBO</name>
<feature type="binding site" evidence="11">
    <location>
        <position position="74"/>
    </location>
    <ligand>
        <name>GTP</name>
        <dbReference type="ChEBI" id="CHEBI:37565"/>
    </ligand>
</feature>
<dbReference type="Pfam" id="PF00925">
    <property type="entry name" value="GTP_cyclohydro2"/>
    <property type="match status" value="1"/>
</dbReference>
<dbReference type="PANTHER" id="PTHR21327">
    <property type="entry name" value="GTP CYCLOHYDROLASE II-RELATED"/>
    <property type="match status" value="1"/>
</dbReference>
<comment type="similarity">
    <text evidence="2">In the N-terminal section; belongs to the DHBP synthase family.</text>
</comment>
<evidence type="ECO:0000256" key="7">
    <source>
        <dbReference type="ARBA" id="ARBA00022833"/>
    </source>
</evidence>
<dbReference type="GO" id="GO:0050661">
    <property type="term" value="F:NADP binding"/>
    <property type="evidence" value="ECO:0007669"/>
    <property type="project" value="InterPro"/>
</dbReference>
<dbReference type="NCBIfam" id="TIGR00227">
    <property type="entry name" value="ribD_Cterm"/>
    <property type="match status" value="1"/>
</dbReference>
<feature type="binding site" evidence="11">
    <location>
        <begin position="53"/>
        <end position="57"/>
    </location>
    <ligand>
        <name>GTP</name>
        <dbReference type="ChEBI" id="CHEBI:37565"/>
    </ligand>
</feature>
<feature type="binding site" evidence="11">
    <location>
        <position position="153"/>
    </location>
    <ligand>
        <name>GTP</name>
        <dbReference type="ChEBI" id="CHEBI:37565"/>
    </ligand>
</feature>
<dbReference type="SUPFAM" id="SSF53597">
    <property type="entry name" value="Dihydrofolate reductase-like"/>
    <property type="match status" value="1"/>
</dbReference>
<evidence type="ECO:0000256" key="8">
    <source>
        <dbReference type="ARBA" id="ARBA00023134"/>
    </source>
</evidence>
<evidence type="ECO:0000256" key="2">
    <source>
        <dbReference type="ARBA" id="ARBA00005520"/>
    </source>
</evidence>
<evidence type="ECO:0000256" key="3">
    <source>
        <dbReference type="ARBA" id="ARBA00022619"/>
    </source>
</evidence>
<dbReference type="PATRIC" id="fig|447.4.peg.2200"/>
<evidence type="ECO:0000259" key="13">
    <source>
        <dbReference type="Pfam" id="PF01872"/>
    </source>
</evidence>
<accession>A0A0W0RQT8</accession>
<organism evidence="14 15">
    <name type="scientific">Legionella bozemanae</name>
    <name type="common">Fluoribacter bozemanae</name>
    <dbReference type="NCBI Taxonomy" id="447"/>
    <lineage>
        <taxon>Bacteria</taxon>
        <taxon>Pseudomonadati</taxon>
        <taxon>Pseudomonadota</taxon>
        <taxon>Gammaproteobacteria</taxon>
        <taxon>Legionellales</taxon>
        <taxon>Legionellaceae</taxon>
        <taxon>Legionella</taxon>
    </lineage>
</organism>
<evidence type="ECO:0000313" key="15">
    <source>
        <dbReference type="Proteomes" id="UP000054695"/>
    </source>
</evidence>
<dbReference type="InterPro" id="IPR000926">
    <property type="entry name" value="RibA"/>
</dbReference>
<dbReference type="InterPro" id="IPR036144">
    <property type="entry name" value="RibA-like_sf"/>
</dbReference>
<evidence type="ECO:0000256" key="6">
    <source>
        <dbReference type="ARBA" id="ARBA00022801"/>
    </source>
</evidence>
<feature type="active site" description="Nucleophile" evidence="11">
    <location>
        <position position="132"/>
    </location>
</feature>
<dbReference type="HAMAP" id="MF_00179">
    <property type="entry name" value="RibA"/>
    <property type="match status" value="1"/>
</dbReference>
<proteinExistence type="inferred from homology"/>
<comment type="caution">
    <text evidence="14">The sequence shown here is derived from an EMBL/GenBank/DDBJ whole genome shotgun (WGS) entry which is preliminary data.</text>
</comment>
<keyword evidence="15" id="KW-1185">Reference proteome</keyword>
<evidence type="ECO:0000256" key="4">
    <source>
        <dbReference type="ARBA" id="ARBA00022723"/>
    </source>
</evidence>
<feature type="binding site" evidence="11">
    <location>
        <begin position="96"/>
        <end position="98"/>
    </location>
    <ligand>
        <name>GTP</name>
        <dbReference type="ChEBI" id="CHEBI:37565"/>
    </ligand>
</feature>
<feature type="binding site" evidence="11">
    <location>
        <position position="69"/>
    </location>
    <ligand>
        <name>Zn(2+)</name>
        <dbReference type="ChEBI" id="CHEBI:29105"/>
        <note>catalytic</note>
    </ligand>
</feature>
<dbReference type="InterPro" id="IPR002734">
    <property type="entry name" value="RibDG_C"/>
</dbReference>
<protein>
    <recommendedName>
        <fullName evidence="11">GTP cyclohydrolase-2</fullName>
        <ecNumber evidence="11">3.5.4.25</ecNumber>
    </recommendedName>
    <alternativeName>
        <fullName evidence="11">GTP cyclohydrolase II</fullName>
    </alternativeName>
</protein>
<dbReference type="GO" id="GO:0005829">
    <property type="term" value="C:cytosol"/>
    <property type="evidence" value="ECO:0007669"/>
    <property type="project" value="TreeGrafter"/>
</dbReference>
<dbReference type="EMBL" id="LNXU01000019">
    <property type="protein sequence ID" value="KTC73425.1"/>
    <property type="molecule type" value="Genomic_DNA"/>
</dbReference>
<dbReference type="Gene3D" id="3.40.50.10990">
    <property type="entry name" value="GTP cyclohydrolase II"/>
    <property type="match status" value="1"/>
</dbReference>
<feature type="domain" description="GTP cyclohydrolase II" evidence="12">
    <location>
        <begin position="10"/>
        <end position="174"/>
    </location>
</feature>
<dbReference type="GO" id="GO:0005525">
    <property type="term" value="F:GTP binding"/>
    <property type="evidence" value="ECO:0007669"/>
    <property type="project" value="UniProtKB-KW"/>
</dbReference>
<evidence type="ECO:0000256" key="9">
    <source>
        <dbReference type="ARBA" id="ARBA00043932"/>
    </source>
</evidence>
<feature type="binding site" evidence="11">
    <location>
        <position position="158"/>
    </location>
    <ligand>
        <name>GTP</name>
        <dbReference type="ChEBI" id="CHEBI:37565"/>
    </ligand>
</feature>
<gene>
    <name evidence="14" type="primary">ribA_2</name>
    <name evidence="11" type="synonym">ribA</name>
    <name evidence="14" type="ORF">Lboz_2071</name>
</gene>
<feature type="binding site" evidence="11">
    <location>
        <position position="71"/>
    </location>
    <ligand>
        <name>Zn(2+)</name>
        <dbReference type="ChEBI" id="CHEBI:29105"/>
        <note>catalytic</note>
    </ligand>
</feature>
<dbReference type="InterPro" id="IPR011549">
    <property type="entry name" value="RibD_C"/>
</dbReference>
<dbReference type="EC" id="3.5.4.25" evidence="11"/>
<dbReference type="PANTHER" id="PTHR21327:SF18">
    <property type="entry name" value="3,4-DIHYDROXY-2-BUTANONE 4-PHOSPHATE SYNTHASE"/>
    <property type="match status" value="1"/>
</dbReference>
<dbReference type="GO" id="GO:0003935">
    <property type="term" value="F:GTP cyclohydrolase II activity"/>
    <property type="evidence" value="ECO:0007669"/>
    <property type="project" value="UniProtKB-UniRule"/>
</dbReference>
<dbReference type="CDD" id="cd00641">
    <property type="entry name" value="GTP_cyclohydro2"/>
    <property type="match status" value="1"/>
</dbReference>
<keyword evidence="5 11" id="KW-0547">Nucleotide-binding</keyword>
<comment type="function">
    <text evidence="9 11">Catalyzes the conversion of GTP to 2,5-diamino-6-ribosylamino-4(3H)-pyrimidinone 5'-phosphate (DARP), formate and pyrophosphate.</text>
</comment>
<reference evidence="14 15" key="1">
    <citation type="submission" date="2015-11" db="EMBL/GenBank/DDBJ databases">
        <title>Genomic analysis of 38 Legionella species identifies large and diverse effector repertoires.</title>
        <authorList>
            <person name="Burstein D."/>
            <person name="Amaro F."/>
            <person name="Zusman T."/>
            <person name="Lifshitz Z."/>
            <person name="Cohen O."/>
            <person name="Gilbert J.A."/>
            <person name="Pupko T."/>
            <person name="Shuman H.A."/>
            <person name="Segal G."/>
        </authorList>
    </citation>
    <scope>NUCLEOTIDE SEQUENCE [LARGE SCALE GENOMIC DNA]</scope>
    <source>
        <strain evidence="14 15">WIGA</strain>
    </source>
</reference>
<evidence type="ECO:0000256" key="10">
    <source>
        <dbReference type="ARBA" id="ARBA00049295"/>
    </source>
</evidence>
<dbReference type="NCBIfam" id="TIGR00505">
    <property type="entry name" value="ribA"/>
    <property type="match status" value="1"/>
</dbReference>
<dbReference type="GO" id="GO:0008703">
    <property type="term" value="F:5-amino-6-(5-phosphoribosylamino)uracil reductase activity"/>
    <property type="evidence" value="ECO:0007669"/>
    <property type="project" value="InterPro"/>
</dbReference>
<dbReference type="NCBIfam" id="NF001591">
    <property type="entry name" value="PRK00393.1"/>
    <property type="match status" value="1"/>
</dbReference>
<keyword evidence="8 11" id="KW-0342">GTP-binding</keyword>